<name>A0ABW7Q7Z2_9MICO</name>
<keyword evidence="2" id="KW-1185">Reference proteome</keyword>
<reference evidence="1 2" key="1">
    <citation type="submission" date="2024-09" db="EMBL/GenBank/DDBJ databases">
        <authorList>
            <person name="Pan X."/>
        </authorList>
    </citation>
    <scope>NUCLEOTIDE SEQUENCE [LARGE SCALE GENOMIC DNA]</scope>
    <source>
        <strain evidence="1 2">B2969</strain>
    </source>
</reference>
<proteinExistence type="predicted"/>
<evidence type="ECO:0000313" key="2">
    <source>
        <dbReference type="Proteomes" id="UP001610861"/>
    </source>
</evidence>
<accession>A0ABW7Q7Z2</accession>
<comment type="caution">
    <text evidence="1">The sequence shown here is derived from an EMBL/GenBank/DDBJ whole genome shotgun (WGS) entry which is preliminary data.</text>
</comment>
<sequence length="246" mass="26556">MDRRIQKAQISASGASIIVPPGIKLKPTVRGQILVGNEGAGALEGEQEVLVTFRIEYVESTGAFEVAAFGVDRLDNALEISGAFFRTVRVHAIANAGILAALPAWAFELAQLRHLRFRGGLRSFPDFRPTDDEALLLTGLIYRIAEISGDNPALAVADAIGLKQRTATNWIQRARVAGYMTSTEHGAAARRLAKVIYPFWSQHGREEWEASLAAAGITQDDVRAIVEREIARMAQEADGGGADGYG</sequence>
<evidence type="ECO:0000313" key="1">
    <source>
        <dbReference type="EMBL" id="MFH8250518.1"/>
    </source>
</evidence>
<organism evidence="1 2">
    <name type="scientific">Microbacterium alkaliflavum</name>
    <dbReference type="NCBI Taxonomy" id="3248839"/>
    <lineage>
        <taxon>Bacteria</taxon>
        <taxon>Bacillati</taxon>
        <taxon>Actinomycetota</taxon>
        <taxon>Actinomycetes</taxon>
        <taxon>Micrococcales</taxon>
        <taxon>Microbacteriaceae</taxon>
        <taxon>Microbacterium</taxon>
    </lineage>
</organism>
<gene>
    <name evidence="1" type="ORF">ACH3VR_09165</name>
</gene>
<dbReference type="RefSeq" id="WP_396640479.1">
    <property type="nucleotide sequence ID" value="NZ_JBIQWL010000003.1"/>
</dbReference>
<dbReference type="Proteomes" id="UP001610861">
    <property type="component" value="Unassembled WGS sequence"/>
</dbReference>
<dbReference type="EMBL" id="JBIQWL010000003">
    <property type="protein sequence ID" value="MFH8250518.1"/>
    <property type="molecule type" value="Genomic_DNA"/>
</dbReference>
<protein>
    <submittedName>
        <fullName evidence="1">Uncharacterized protein</fullName>
    </submittedName>
</protein>